<dbReference type="GO" id="GO:0005634">
    <property type="term" value="C:nucleus"/>
    <property type="evidence" value="ECO:0007669"/>
    <property type="project" value="UniProtKB-SubCell"/>
</dbReference>
<accession>A0A0D3IK99</accession>
<dbReference type="PaxDb" id="2903-EOD11684"/>
<comment type="subcellular location">
    <subcellularLocation>
        <location evidence="1">Nucleus</location>
    </subcellularLocation>
</comment>
<dbReference type="Pfam" id="PF03810">
    <property type="entry name" value="IBN_N"/>
    <property type="match status" value="1"/>
</dbReference>
<sequence>MESVLEAFRVQQDPQARPEHIRDANLWLERFQSTTEAWTVADGLLSLPAEQVGNGSAHVFAAQTLRAKIQYDWAELPPQSHAALRDSLLAHAVRYSAGPQVVLTQLCLAVATLALHMEAWGQAVPELIGRFTSPPAEALANPPFGSLPLLVPEPLSEPPSV</sequence>
<evidence type="ECO:0000256" key="3">
    <source>
        <dbReference type="ARBA" id="ARBA00022448"/>
    </source>
</evidence>
<evidence type="ECO:0000313" key="6">
    <source>
        <dbReference type="EnsemblProtists" id="EOD11684"/>
    </source>
</evidence>
<dbReference type="AlphaFoldDB" id="A0A0D3IK99"/>
<evidence type="ECO:0000256" key="2">
    <source>
        <dbReference type="ARBA" id="ARBA00007991"/>
    </source>
</evidence>
<dbReference type="GO" id="GO:0006606">
    <property type="term" value="P:protein import into nucleus"/>
    <property type="evidence" value="ECO:0007669"/>
    <property type="project" value="TreeGrafter"/>
</dbReference>
<keyword evidence="7" id="KW-1185">Reference proteome</keyword>
<comment type="similarity">
    <text evidence="2">Belongs to the importin beta family.</text>
</comment>
<dbReference type="GO" id="GO:0005737">
    <property type="term" value="C:cytoplasm"/>
    <property type="evidence" value="ECO:0007669"/>
    <property type="project" value="TreeGrafter"/>
</dbReference>
<evidence type="ECO:0000313" key="7">
    <source>
        <dbReference type="Proteomes" id="UP000013827"/>
    </source>
</evidence>
<dbReference type="RefSeq" id="XP_005764113.1">
    <property type="nucleotide sequence ID" value="XM_005764056.1"/>
</dbReference>
<reference evidence="6" key="2">
    <citation type="submission" date="2024-10" db="UniProtKB">
        <authorList>
            <consortium name="EnsemblProtists"/>
        </authorList>
    </citation>
    <scope>IDENTIFICATION</scope>
</reference>
<keyword evidence="3" id="KW-0813">Transport</keyword>
<dbReference type="SUPFAM" id="SSF48371">
    <property type="entry name" value="ARM repeat"/>
    <property type="match status" value="1"/>
</dbReference>
<dbReference type="STRING" id="2903.R1DSG6"/>
<feature type="domain" description="Importin N-terminal" evidence="5">
    <location>
        <begin position="24"/>
        <end position="91"/>
    </location>
</feature>
<evidence type="ECO:0000256" key="4">
    <source>
        <dbReference type="ARBA" id="ARBA00023242"/>
    </source>
</evidence>
<dbReference type="InterPro" id="IPR001494">
    <property type="entry name" value="Importin-beta_N"/>
</dbReference>
<dbReference type="eggNOG" id="KOG2081">
    <property type="taxonomic scope" value="Eukaryota"/>
</dbReference>
<reference evidence="7" key="1">
    <citation type="journal article" date="2013" name="Nature">
        <title>Pan genome of the phytoplankton Emiliania underpins its global distribution.</title>
        <authorList>
            <person name="Read B.A."/>
            <person name="Kegel J."/>
            <person name="Klute M.J."/>
            <person name="Kuo A."/>
            <person name="Lefebvre S.C."/>
            <person name="Maumus F."/>
            <person name="Mayer C."/>
            <person name="Miller J."/>
            <person name="Monier A."/>
            <person name="Salamov A."/>
            <person name="Young J."/>
            <person name="Aguilar M."/>
            <person name="Claverie J.M."/>
            <person name="Frickenhaus S."/>
            <person name="Gonzalez K."/>
            <person name="Herman E.K."/>
            <person name="Lin Y.C."/>
            <person name="Napier J."/>
            <person name="Ogata H."/>
            <person name="Sarno A.F."/>
            <person name="Shmutz J."/>
            <person name="Schroeder D."/>
            <person name="de Vargas C."/>
            <person name="Verret F."/>
            <person name="von Dassow P."/>
            <person name="Valentin K."/>
            <person name="Van de Peer Y."/>
            <person name="Wheeler G."/>
            <person name="Dacks J.B."/>
            <person name="Delwiche C.F."/>
            <person name="Dyhrman S.T."/>
            <person name="Glockner G."/>
            <person name="John U."/>
            <person name="Richards T."/>
            <person name="Worden A.Z."/>
            <person name="Zhang X."/>
            <person name="Grigoriev I.V."/>
            <person name="Allen A.E."/>
            <person name="Bidle K."/>
            <person name="Borodovsky M."/>
            <person name="Bowler C."/>
            <person name="Brownlee C."/>
            <person name="Cock J.M."/>
            <person name="Elias M."/>
            <person name="Gladyshev V.N."/>
            <person name="Groth M."/>
            <person name="Guda C."/>
            <person name="Hadaegh A."/>
            <person name="Iglesias-Rodriguez M.D."/>
            <person name="Jenkins J."/>
            <person name="Jones B.M."/>
            <person name="Lawson T."/>
            <person name="Leese F."/>
            <person name="Lindquist E."/>
            <person name="Lobanov A."/>
            <person name="Lomsadze A."/>
            <person name="Malik S.B."/>
            <person name="Marsh M.E."/>
            <person name="Mackinder L."/>
            <person name="Mock T."/>
            <person name="Mueller-Roeber B."/>
            <person name="Pagarete A."/>
            <person name="Parker M."/>
            <person name="Probert I."/>
            <person name="Quesneville H."/>
            <person name="Raines C."/>
            <person name="Rensing S.A."/>
            <person name="Riano-Pachon D.M."/>
            <person name="Richier S."/>
            <person name="Rokitta S."/>
            <person name="Shiraiwa Y."/>
            <person name="Soanes D.M."/>
            <person name="van der Giezen M."/>
            <person name="Wahlund T.M."/>
            <person name="Williams B."/>
            <person name="Wilson W."/>
            <person name="Wolfe G."/>
            <person name="Wurch L.L."/>
        </authorList>
    </citation>
    <scope>NUCLEOTIDE SEQUENCE</scope>
</reference>
<keyword evidence="4" id="KW-0539">Nucleus</keyword>
<name>A0A0D3IK99_EMIH1</name>
<protein>
    <recommendedName>
        <fullName evidence="5">Importin N-terminal domain-containing protein</fullName>
    </recommendedName>
</protein>
<dbReference type="PANTHER" id="PTHR12363:SF33">
    <property type="entry name" value="IMPORTIN-13"/>
    <property type="match status" value="1"/>
</dbReference>
<dbReference type="GeneID" id="17257835"/>
<dbReference type="InterPro" id="IPR011989">
    <property type="entry name" value="ARM-like"/>
</dbReference>
<evidence type="ECO:0000259" key="5">
    <source>
        <dbReference type="Pfam" id="PF03810"/>
    </source>
</evidence>
<dbReference type="GO" id="GO:0031267">
    <property type="term" value="F:small GTPase binding"/>
    <property type="evidence" value="ECO:0007669"/>
    <property type="project" value="InterPro"/>
</dbReference>
<dbReference type="InterPro" id="IPR016024">
    <property type="entry name" value="ARM-type_fold"/>
</dbReference>
<evidence type="ECO:0000256" key="1">
    <source>
        <dbReference type="ARBA" id="ARBA00004123"/>
    </source>
</evidence>
<dbReference type="HOGENOM" id="CLU_1646886_0_0_1"/>
<proteinExistence type="inferred from homology"/>
<organism evidence="6 7">
    <name type="scientific">Emiliania huxleyi (strain CCMP1516)</name>
    <dbReference type="NCBI Taxonomy" id="280463"/>
    <lineage>
        <taxon>Eukaryota</taxon>
        <taxon>Haptista</taxon>
        <taxon>Haptophyta</taxon>
        <taxon>Prymnesiophyceae</taxon>
        <taxon>Isochrysidales</taxon>
        <taxon>Noelaerhabdaceae</taxon>
        <taxon>Emiliania</taxon>
    </lineage>
</organism>
<dbReference type="PANTHER" id="PTHR12363">
    <property type="entry name" value="TRANSPORTIN 3 AND IMPORTIN 13"/>
    <property type="match status" value="1"/>
</dbReference>
<dbReference type="Gene3D" id="1.25.10.10">
    <property type="entry name" value="Leucine-rich Repeat Variant"/>
    <property type="match status" value="1"/>
</dbReference>
<dbReference type="InterPro" id="IPR051345">
    <property type="entry name" value="Importin_beta-like_NTR"/>
</dbReference>
<dbReference type="KEGG" id="ehx:EMIHUDRAFT_257362"/>
<dbReference type="Proteomes" id="UP000013827">
    <property type="component" value="Unassembled WGS sequence"/>
</dbReference>
<dbReference type="EnsemblProtists" id="EOD11684">
    <property type="protein sequence ID" value="EOD11684"/>
    <property type="gene ID" value="EMIHUDRAFT_257362"/>
</dbReference>